<name>Q0REP1_FRAAA</name>
<dbReference type="EMBL" id="CT573213">
    <property type="protein sequence ID" value="CAJ64066.1"/>
    <property type="molecule type" value="Genomic_DNA"/>
</dbReference>
<sequence length="209" mass="22392">MIGIRNFGRLGAFLLSLLAIVGLGVVTFVAPASAAPVISEAAATPAKAASVAPSDGKIVQYYNGQVLSWNKDTWNGAKVCVVTTPTEVHCFDSRKEADAYTSTADGGATTQGYDCSPGKYSYIVDAPNYSGYALAFRDWGYWQNLSQWVSVPWTVRSWDNISMSCKGYLRWGSGGSCHYIAPYTGQPNINIPSSQIFLQNPSNPPAPGC</sequence>
<organism evidence="1 2">
    <name type="scientific">Frankia alni (strain DSM 45986 / CECT 9034 / ACN14a)</name>
    <dbReference type="NCBI Taxonomy" id="326424"/>
    <lineage>
        <taxon>Bacteria</taxon>
        <taxon>Bacillati</taxon>
        <taxon>Actinomycetota</taxon>
        <taxon>Actinomycetes</taxon>
        <taxon>Frankiales</taxon>
        <taxon>Frankiaceae</taxon>
        <taxon>Frankia</taxon>
    </lineage>
</organism>
<dbReference type="AlphaFoldDB" id="Q0REP1"/>
<dbReference type="Proteomes" id="UP000000657">
    <property type="component" value="Chromosome"/>
</dbReference>
<dbReference type="HOGENOM" id="CLU_1313895_0_0_11"/>
<proteinExistence type="predicted"/>
<evidence type="ECO:0000313" key="2">
    <source>
        <dbReference type="Proteomes" id="UP000000657"/>
    </source>
</evidence>
<keyword evidence="2" id="KW-1185">Reference proteome</keyword>
<dbReference type="KEGG" id="fal:FRAAL5433"/>
<dbReference type="STRING" id="326424.FRAAL5433"/>
<gene>
    <name evidence="1" type="ordered locus">FRAAL5433</name>
</gene>
<evidence type="ECO:0000313" key="1">
    <source>
        <dbReference type="EMBL" id="CAJ64066.1"/>
    </source>
</evidence>
<reference evidence="1 2" key="1">
    <citation type="journal article" date="2007" name="Genome Res.">
        <title>Genome characteristics of facultatively symbiotic Frankia sp. strains reflect host range and host plant biogeography.</title>
        <authorList>
            <person name="Normand P."/>
            <person name="Lapierre P."/>
            <person name="Tisa L.S."/>
            <person name="Gogarten J.P."/>
            <person name="Alloisio N."/>
            <person name="Bagnarol E."/>
            <person name="Bassi C.A."/>
            <person name="Berry A.M."/>
            <person name="Bickhart D.M."/>
            <person name="Choisne N."/>
            <person name="Couloux A."/>
            <person name="Cournoyer B."/>
            <person name="Cruveiller S."/>
            <person name="Daubin V."/>
            <person name="Demange N."/>
            <person name="Francino M.P."/>
            <person name="Goltsman E."/>
            <person name="Huang Y."/>
            <person name="Kopp O.R."/>
            <person name="Labarre L."/>
            <person name="Lapidus A."/>
            <person name="Lavire C."/>
            <person name="Marechal J."/>
            <person name="Martinez M."/>
            <person name="Mastronunzio J.E."/>
            <person name="Mullin B.C."/>
            <person name="Niemann J."/>
            <person name="Pujic P."/>
            <person name="Rawnsley T."/>
            <person name="Rouy Z."/>
            <person name="Schenowitz C."/>
            <person name="Sellstedt A."/>
            <person name="Tavares F."/>
            <person name="Tomkins J.P."/>
            <person name="Vallenet D."/>
            <person name="Valverde C."/>
            <person name="Wall L.G."/>
            <person name="Wang Y."/>
            <person name="Medigue C."/>
            <person name="Benson D.R."/>
        </authorList>
    </citation>
    <scope>NUCLEOTIDE SEQUENCE [LARGE SCALE GENOMIC DNA]</scope>
    <source>
        <strain evidence="2">DSM 45986 / CECT 9034 / ACN14a</strain>
    </source>
</reference>
<protein>
    <submittedName>
        <fullName evidence="1">Uncharacterized protein</fullName>
    </submittedName>
</protein>
<accession>Q0REP1</accession>